<evidence type="ECO:0000313" key="6">
    <source>
        <dbReference type="EMBL" id="MXO97098.1"/>
    </source>
</evidence>
<evidence type="ECO:0000256" key="4">
    <source>
        <dbReference type="SAM" id="Phobius"/>
    </source>
</evidence>
<dbReference type="EMBL" id="WTYI01000001">
    <property type="protein sequence ID" value="MXO97098.1"/>
    <property type="molecule type" value="Genomic_DNA"/>
</dbReference>
<dbReference type="RefSeq" id="WP_160596085.1">
    <property type="nucleotide sequence ID" value="NZ_WTYI01000001.1"/>
</dbReference>
<evidence type="ECO:0000256" key="1">
    <source>
        <dbReference type="ARBA" id="ARBA00022692"/>
    </source>
</evidence>
<evidence type="ECO:0000313" key="7">
    <source>
        <dbReference type="Proteomes" id="UP000432727"/>
    </source>
</evidence>
<feature type="domain" description="HIG1" evidence="5">
    <location>
        <begin position="1"/>
        <end position="76"/>
    </location>
</feature>
<protein>
    <recommendedName>
        <fullName evidence="5">HIG1 domain-containing protein</fullName>
    </recommendedName>
</protein>
<dbReference type="PROSITE" id="PS51503">
    <property type="entry name" value="HIG1"/>
    <property type="match status" value="1"/>
</dbReference>
<evidence type="ECO:0000256" key="2">
    <source>
        <dbReference type="ARBA" id="ARBA00022989"/>
    </source>
</evidence>
<name>A0A6I4TR71_9SPHN</name>
<dbReference type="OrthoDB" id="7392120at2"/>
<feature type="transmembrane region" description="Helical" evidence="4">
    <location>
        <begin position="6"/>
        <end position="28"/>
    </location>
</feature>
<evidence type="ECO:0000256" key="3">
    <source>
        <dbReference type="ARBA" id="ARBA00023136"/>
    </source>
</evidence>
<keyword evidence="1 4" id="KW-0812">Transmembrane</keyword>
<feature type="transmembrane region" description="Helical" evidence="4">
    <location>
        <begin position="58"/>
        <end position="75"/>
    </location>
</feature>
<proteinExistence type="predicted"/>
<reference evidence="6 7" key="1">
    <citation type="submission" date="2019-12" db="EMBL/GenBank/DDBJ databases">
        <title>Genomic-based taxomic classification of the family Erythrobacteraceae.</title>
        <authorList>
            <person name="Xu L."/>
        </authorList>
    </citation>
    <scope>NUCLEOTIDE SEQUENCE [LARGE SCALE GENOMIC DNA]</scope>
    <source>
        <strain evidence="6 7">JCM 12189</strain>
    </source>
</reference>
<comment type="caution">
    <text evidence="6">The sequence shown here is derived from an EMBL/GenBank/DDBJ whole genome shotgun (WGS) entry which is preliminary data.</text>
</comment>
<keyword evidence="2 4" id="KW-1133">Transmembrane helix</keyword>
<organism evidence="6 7">
    <name type="scientific">Qipengyuania aquimaris</name>
    <dbReference type="NCBI Taxonomy" id="255984"/>
    <lineage>
        <taxon>Bacteria</taxon>
        <taxon>Pseudomonadati</taxon>
        <taxon>Pseudomonadota</taxon>
        <taxon>Alphaproteobacteria</taxon>
        <taxon>Sphingomonadales</taxon>
        <taxon>Erythrobacteraceae</taxon>
        <taxon>Qipengyuania</taxon>
    </lineage>
</organism>
<sequence>MNTVFVILILAAMIMVVVSLVRGVVAFLQSTKIDLQSGEQVDATDMQLKQNKAMMARVKWQAVAIVIMAIMLAVAA</sequence>
<evidence type="ECO:0000259" key="5">
    <source>
        <dbReference type="PROSITE" id="PS51503"/>
    </source>
</evidence>
<dbReference type="InterPro" id="IPR007667">
    <property type="entry name" value="Hypoxia_induced_domain"/>
</dbReference>
<keyword evidence="7" id="KW-1185">Reference proteome</keyword>
<dbReference type="Proteomes" id="UP000432727">
    <property type="component" value="Unassembled WGS sequence"/>
</dbReference>
<gene>
    <name evidence="6" type="ORF">GRI34_11790</name>
</gene>
<dbReference type="AlphaFoldDB" id="A0A6I4TR71"/>
<keyword evidence="3 4" id="KW-0472">Membrane</keyword>
<accession>A0A6I4TR71</accession>